<dbReference type="OrthoDB" id="3995855at2759"/>
<dbReference type="EMBL" id="AE016817">
    <property type="protein sequence ID" value="AAS51934.2"/>
    <property type="molecule type" value="Genomic_DNA"/>
</dbReference>
<proteinExistence type="inferred from homology"/>
<comment type="function">
    <text evidence="1">Involved in mitochondrial migration along actin filaments.</text>
</comment>
<dbReference type="Proteomes" id="UP000000591">
    <property type="component" value="Chromosome IV"/>
</dbReference>
<reference evidence="7" key="2">
    <citation type="journal article" date="2013" name="G3 (Bethesda)">
        <title>Genomes of Ashbya fungi isolated from insects reveal four mating-type loci, numerous translocations, lack of transposons, and distinct gene duplications.</title>
        <authorList>
            <person name="Dietrich F.S."/>
            <person name="Voegeli S."/>
            <person name="Kuo S."/>
            <person name="Philippsen P."/>
        </authorList>
    </citation>
    <scope>GENOME REANNOTATION</scope>
    <source>
        <strain evidence="7">ATCC 10895 / CBS 109.51 / FGSC 9923 / NRRL Y-1056</strain>
    </source>
</reference>
<feature type="region of interest" description="Disordered" evidence="5">
    <location>
        <begin position="464"/>
        <end position="483"/>
    </location>
</feature>
<accession>Q75AA4</accession>
<evidence type="ECO:0000256" key="3">
    <source>
        <dbReference type="ARBA" id="ARBA00006466"/>
    </source>
</evidence>
<evidence type="ECO:0000256" key="2">
    <source>
        <dbReference type="ARBA" id="ARBA00004134"/>
    </source>
</evidence>
<dbReference type="HOGENOM" id="CLU_468478_0_0_1"/>
<evidence type="ECO:0000256" key="5">
    <source>
        <dbReference type="SAM" id="MobiDB-lite"/>
    </source>
</evidence>
<organism evidence="6 7">
    <name type="scientific">Eremothecium gossypii (strain ATCC 10895 / CBS 109.51 / FGSC 9923 / NRRL Y-1056)</name>
    <name type="common">Yeast</name>
    <name type="synonym">Ashbya gossypii</name>
    <dbReference type="NCBI Taxonomy" id="284811"/>
    <lineage>
        <taxon>Eukaryota</taxon>
        <taxon>Fungi</taxon>
        <taxon>Dikarya</taxon>
        <taxon>Ascomycota</taxon>
        <taxon>Saccharomycotina</taxon>
        <taxon>Saccharomycetes</taxon>
        <taxon>Saccharomycetales</taxon>
        <taxon>Saccharomycetaceae</taxon>
        <taxon>Eremothecium</taxon>
    </lineage>
</organism>
<feature type="compositionally biased region" description="Polar residues" evidence="5">
    <location>
        <begin position="47"/>
        <end position="56"/>
    </location>
</feature>
<evidence type="ECO:0000313" key="7">
    <source>
        <dbReference type="Proteomes" id="UP000000591"/>
    </source>
</evidence>
<dbReference type="KEGG" id="ago:AGOS_ADR014W"/>
<gene>
    <name evidence="6" type="ORF">AGOS_ADR014W</name>
</gene>
<dbReference type="InParanoid" id="Q75AA4"/>
<evidence type="ECO:0000256" key="1">
    <source>
        <dbReference type="ARBA" id="ARBA00002092"/>
    </source>
</evidence>
<dbReference type="RefSeq" id="NP_984110.2">
    <property type="nucleotide sequence ID" value="NM_209463.2"/>
</dbReference>
<feature type="region of interest" description="Disordered" evidence="5">
    <location>
        <begin position="1"/>
        <end position="97"/>
    </location>
</feature>
<evidence type="ECO:0000313" key="6">
    <source>
        <dbReference type="EMBL" id="AAS51934.2"/>
    </source>
</evidence>
<dbReference type="Pfam" id="PF11489">
    <property type="entry name" value="Aim21"/>
    <property type="match status" value="1"/>
</dbReference>
<dbReference type="AlphaFoldDB" id="Q75AA4"/>
<feature type="compositionally biased region" description="Low complexity" evidence="5">
    <location>
        <begin position="323"/>
        <end position="336"/>
    </location>
</feature>
<dbReference type="GO" id="GO:0030479">
    <property type="term" value="C:actin cortical patch"/>
    <property type="evidence" value="ECO:0007669"/>
    <property type="project" value="UniProtKB-SubCell"/>
</dbReference>
<feature type="compositionally biased region" description="Polar residues" evidence="5">
    <location>
        <begin position="1"/>
        <end position="14"/>
    </location>
</feature>
<dbReference type="InterPro" id="IPR021582">
    <property type="entry name" value="Aim21"/>
</dbReference>
<comment type="similarity">
    <text evidence="3">Belongs to the AIM21 family.</text>
</comment>
<dbReference type="eggNOG" id="ENOG502S25J">
    <property type="taxonomic scope" value="Eukaryota"/>
</dbReference>
<feature type="compositionally biased region" description="Basic and acidic residues" evidence="5">
    <location>
        <begin position="509"/>
        <end position="518"/>
    </location>
</feature>
<feature type="region of interest" description="Disordered" evidence="5">
    <location>
        <begin position="267"/>
        <end position="399"/>
    </location>
</feature>
<sequence length="582" mass="59772">MINTAIKRSNSSASERPALAHSEQKMSEPPPIPERPKVPIRPKKRLTASSLESAARSSPLPEEATNAGAASDAPDAEAQEGRHADGHALGAGIPAPHECVEHAGEETIACRVPDESAHKHRGAAGATTNDALSLEQEGARAGLVPQREGVPRNGDELTEQATSPRNVPEAAAADEENSVSAHKPLPQATGETSEQPASAAGALMNAEDETPAAHSQGAARAVSPDLAGASSSLGGSPGRSKGKPLVPKKPSSKIAAFQEMLQRQQTEIYGSKVHDEHHSVLTPAKLGGSRANFTQNLNNLFAMPGIAPGGQLPPLSRKLTSASESTGGSRSPTGSPVHRSVSPPRHSASPPRCSLSPPRRSQSPPKSTVPAPLPTSNTRVRGPSRKLPSAFKGVEKAKPVSTNTITSFPTWSVTFTARAPSEEIASNSSSASVNSAFSASAGTAFSASAGTAFSASAGTAFSAGARSASSVSPTAVSSAGSSHDASSEICLSSAADASSAAGPSAVHASRLDVSRESTSEYSIGDYAQDGDTDDRWRQRLLQKYQTSSSMGNNTTSQLDSAPASPNNGSSTNDFMDYITKDL</sequence>
<name>Q75AA4_EREGS</name>
<comment type="subcellular location">
    <subcellularLocation>
        <location evidence="2">Cytoplasm</location>
        <location evidence="2">Cytoskeleton</location>
        <location evidence="2">Actin patch</location>
    </subcellularLocation>
</comment>
<reference evidence="6 7" key="1">
    <citation type="journal article" date="2004" name="Science">
        <title>The Ashbya gossypii genome as a tool for mapping the ancient Saccharomyces cerevisiae genome.</title>
        <authorList>
            <person name="Dietrich F.S."/>
            <person name="Voegeli S."/>
            <person name="Brachat S."/>
            <person name="Lerch A."/>
            <person name="Gates K."/>
            <person name="Steiner S."/>
            <person name="Mohr C."/>
            <person name="Pohlmann R."/>
            <person name="Luedi P."/>
            <person name="Choi S."/>
            <person name="Wing R.A."/>
            <person name="Flavier A."/>
            <person name="Gaffney T.D."/>
            <person name="Philippsen P."/>
        </authorList>
    </citation>
    <scope>NUCLEOTIDE SEQUENCE [LARGE SCALE GENOMIC DNA]</scope>
    <source>
        <strain evidence="7">ATCC 10895 / CBS 109.51 / FGSC 9923 / NRRL Y-1056</strain>
    </source>
</reference>
<dbReference type="STRING" id="284811.Q75AA4"/>
<feature type="compositionally biased region" description="Low complexity" evidence="5">
    <location>
        <begin position="64"/>
        <end position="73"/>
    </location>
</feature>
<dbReference type="GeneID" id="4620259"/>
<evidence type="ECO:0000256" key="4">
    <source>
        <dbReference type="ARBA" id="ARBA00021016"/>
    </source>
</evidence>
<protein>
    <recommendedName>
        <fullName evidence="4">Altered inheritance of mitochondria protein 21</fullName>
    </recommendedName>
</protein>
<feature type="compositionally biased region" description="Polar residues" evidence="5">
    <location>
        <begin position="543"/>
        <end position="573"/>
    </location>
</feature>
<feature type="compositionally biased region" description="Low complexity" evidence="5">
    <location>
        <begin position="347"/>
        <end position="366"/>
    </location>
</feature>
<feature type="region of interest" description="Disordered" evidence="5">
    <location>
        <begin position="498"/>
        <end position="575"/>
    </location>
</feature>
<feature type="region of interest" description="Disordered" evidence="5">
    <location>
        <begin position="114"/>
        <end position="253"/>
    </location>
</feature>
<keyword evidence="7" id="KW-1185">Reference proteome</keyword>